<dbReference type="AlphaFoldDB" id="A0A4U6W4Q9"/>
<dbReference type="PANTHER" id="PTHR33065:SF177">
    <property type="entry name" value="OS08G0141000 PROTEIN"/>
    <property type="match status" value="1"/>
</dbReference>
<accession>A0A4U6W4Q9</accession>
<evidence type="ECO:0000259" key="1">
    <source>
        <dbReference type="Pfam" id="PF20241"/>
    </source>
</evidence>
<evidence type="ECO:0000313" key="2">
    <source>
        <dbReference type="EMBL" id="TKW35639.1"/>
    </source>
</evidence>
<proteinExistence type="predicted"/>
<dbReference type="OMA" id="MCIPLIM"/>
<sequence length="208" mass="22568">MDYLTIEVKLIVKGATESEDKDLSFPVVPIVCGHATNSRQIYRYNTSKLSTLKLTLGHILGSVEATIFVRVSDGSWPDGFRAQLAAFATGIRRKGVDSVDHKRIILLDSGSGNVPVAGEGGIILSRRAVSVETTGKLRVCVKAWEVSKSVKNAVKDELIFEPKEANRSFGLLDAGFCKMEVTVACRRVVEAATPAGGRKRRAAEPKRP</sequence>
<reference evidence="2" key="1">
    <citation type="submission" date="2019-03" db="EMBL/GenBank/DDBJ databases">
        <title>WGS assembly of Setaria viridis.</title>
        <authorList>
            <person name="Huang P."/>
            <person name="Jenkins J."/>
            <person name="Grimwood J."/>
            <person name="Barry K."/>
            <person name="Healey A."/>
            <person name="Mamidi S."/>
            <person name="Sreedasyam A."/>
            <person name="Shu S."/>
            <person name="Feldman M."/>
            <person name="Wu J."/>
            <person name="Yu Y."/>
            <person name="Chen C."/>
            <person name="Johnson J."/>
            <person name="Rokhsar D."/>
            <person name="Baxter I."/>
            <person name="Schmutz J."/>
            <person name="Brutnell T."/>
            <person name="Kellogg E."/>
        </authorList>
    </citation>
    <scope>NUCLEOTIDE SEQUENCE [LARGE SCALE GENOMIC DNA]</scope>
</reference>
<keyword evidence="3" id="KW-1185">Reference proteome</keyword>
<feature type="domain" description="DUF6598" evidence="1">
    <location>
        <begin position="2"/>
        <end position="183"/>
    </location>
</feature>
<evidence type="ECO:0000313" key="3">
    <source>
        <dbReference type="Proteomes" id="UP000298652"/>
    </source>
</evidence>
<dbReference type="EMBL" id="CM016553">
    <property type="protein sequence ID" value="TKW35639.1"/>
    <property type="molecule type" value="Genomic_DNA"/>
</dbReference>
<organism evidence="2 3">
    <name type="scientific">Setaria viridis</name>
    <name type="common">Green bristlegrass</name>
    <name type="synonym">Setaria italica subsp. viridis</name>
    <dbReference type="NCBI Taxonomy" id="4556"/>
    <lineage>
        <taxon>Eukaryota</taxon>
        <taxon>Viridiplantae</taxon>
        <taxon>Streptophyta</taxon>
        <taxon>Embryophyta</taxon>
        <taxon>Tracheophyta</taxon>
        <taxon>Spermatophyta</taxon>
        <taxon>Magnoliopsida</taxon>
        <taxon>Liliopsida</taxon>
        <taxon>Poales</taxon>
        <taxon>Poaceae</taxon>
        <taxon>PACMAD clade</taxon>
        <taxon>Panicoideae</taxon>
        <taxon>Panicodae</taxon>
        <taxon>Paniceae</taxon>
        <taxon>Cenchrinae</taxon>
        <taxon>Setaria</taxon>
    </lineage>
</organism>
<dbReference type="InterPro" id="IPR001938">
    <property type="entry name" value="Thaumatin"/>
</dbReference>
<dbReference type="Gramene" id="TKW35639">
    <property type="protein sequence ID" value="TKW35639"/>
    <property type="gene ID" value="SEVIR_2G388200v2"/>
</dbReference>
<dbReference type="InterPro" id="IPR046533">
    <property type="entry name" value="DUF6598"/>
</dbReference>
<dbReference type="Pfam" id="PF20241">
    <property type="entry name" value="DUF6598"/>
    <property type="match status" value="1"/>
</dbReference>
<dbReference type="PANTHER" id="PTHR33065">
    <property type="entry name" value="OS07G0486400 PROTEIN"/>
    <property type="match status" value="1"/>
</dbReference>
<name>A0A4U6W4Q9_SETVI</name>
<dbReference type="Proteomes" id="UP000298652">
    <property type="component" value="Chromosome 2"/>
</dbReference>
<gene>
    <name evidence="2" type="ORF">SEVIR_2G388200v2</name>
</gene>
<dbReference type="PIRSF" id="PIRSF002703">
    <property type="entry name" value="Thaumatin"/>
    <property type="match status" value="1"/>
</dbReference>
<protein>
    <recommendedName>
        <fullName evidence="1">DUF6598 domain-containing protein</fullName>
    </recommendedName>
</protein>